<dbReference type="Gene3D" id="1.10.260.40">
    <property type="entry name" value="lambda repressor-like DNA-binding domains"/>
    <property type="match status" value="1"/>
</dbReference>
<proteinExistence type="predicted"/>
<dbReference type="PROSITE" id="PS50943">
    <property type="entry name" value="HTH_CROC1"/>
    <property type="match status" value="1"/>
</dbReference>
<reference evidence="2 3" key="1">
    <citation type="submission" date="2015-11" db="EMBL/GenBank/DDBJ databases">
        <title>Expanding the genomic diversity of Burkholderia species for the development of highly accurate diagnostics.</title>
        <authorList>
            <person name="Sahl J."/>
            <person name="Keim P."/>
            <person name="Wagner D."/>
        </authorList>
    </citation>
    <scope>NUCLEOTIDE SEQUENCE [LARGE SCALE GENOMIC DNA]</scope>
    <source>
        <strain evidence="2 3">MSMB1302</strain>
    </source>
</reference>
<comment type="caution">
    <text evidence="2">The sequence shown here is derived from an EMBL/GenBank/DDBJ whole genome shotgun (WGS) entry which is preliminary data.</text>
</comment>
<dbReference type="RefSeq" id="WP_059728434.1">
    <property type="nucleotide sequence ID" value="NZ_LOYH01000027.1"/>
</dbReference>
<evidence type="ECO:0000259" key="1">
    <source>
        <dbReference type="PROSITE" id="PS50943"/>
    </source>
</evidence>
<dbReference type="SMART" id="SM00530">
    <property type="entry name" value="HTH_XRE"/>
    <property type="match status" value="1"/>
</dbReference>
<organism evidence="2 3">
    <name type="scientific">Burkholderia cepacia</name>
    <name type="common">Pseudomonas cepacia</name>
    <dbReference type="NCBI Taxonomy" id="292"/>
    <lineage>
        <taxon>Bacteria</taxon>
        <taxon>Pseudomonadati</taxon>
        <taxon>Pseudomonadota</taxon>
        <taxon>Betaproteobacteria</taxon>
        <taxon>Burkholderiales</taxon>
        <taxon>Burkholderiaceae</taxon>
        <taxon>Burkholderia</taxon>
        <taxon>Burkholderia cepacia complex</taxon>
    </lineage>
</organism>
<name>A0A118KL66_BURCE</name>
<evidence type="ECO:0000313" key="2">
    <source>
        <dbReference type="EMBL" id="KVK86191.1"/>
    </source>
</evidence>
<accession>A0A118KL66</accession>
<dbReference type="Pfam" id="PF01381">
    <property type="entry name" value="HTH_3"/>
    <property type="match status" value="1"/>
</dbReference>
<feature type="domain" description="HTH cro/C1-type" evidence="1">
    <location>
        <begin position="22"/>
        <end position="64"/>
    </location>
</feature>
<dbReference type="SUPFAM" id="SSF47413">
    <property type="entry name" value="lambda repressor-like DNA-binding domains"/>
    <property type="match status" value="1"/>
</dbReference>
<gene>
    <name evidence="2" type="ORF">WS90_07935</name>
</gene>
<dbReference type="InterPro" id="IPR010982">
    <property type="entry name" value="Lambda_DNA-bd_dom_sf"/>
</dbReference>
<evidence type="ECO:0000313" key="3">
    <source>
        <dbReference type="Proteomes" id="UP000069001"/>
    </source>
</evidence>
<dbReference type="Proteomes" id="UP000069001">
    <property type="component" value="Unassembled WGS sequence"/>
</dbReference>
<dbReference type="CDD" id="cd00093">
    <property type="entry name" value="HTH_XRE"/>
    <property type="match status" value="1"/>
</dbReference>
<sequence length="109" mass="12498">MKTTGEWLDALKERLNLPSDYALAKELGVTRQAVSSWRNGHKTFTEEMCLQIAEKLDVSPFEVLATVKIEWIKDADRRAVWTRALEKFSEGFRTLVLRANAYGAWVPQV</sequence>
<dbReference type="AlphaFoldDB" id="A0A118KL66"/>
<dbReference type="InterPro" id="IPR001387">
    <property type="entry name" value="Cro/C1-type_HTH"/>
</dbReference>
<protein>
    <recommendedName>
        <fullName evidence="1">HTH cro/C1-type domain-containing protein</fullName>
    </recommendedName>
</protein>
<dbReference type="GO" id="GO:0003677">
    <property type="term" value="F:DNA binding"/>
    <property type="evidence" value="ECO:0007669"/>
    <property type="project" value="InterPro"/>
</dbReference>
<dbReference type="EMBL" id="LOYH01000027">
    <property type="protein sequence ID" value="KVK86191.1"/>
    <property type="molecule type" value="Genomic_DNA"/>
</dbReference>